<dbReference type="PROSITE" id="PS50082">
    <property type="entry name" value="WD_REPEATS_2"/>
    <property type="match status" value="1"/>
</dbReference>
<dbReference type="Proteomes" id="UP000655588">
    <property type="component" value="Unassembled WGS sequence"/>
</dbReference>
<comment type="similarity">
    <text evidence="1">Belongs to the WD repeat THOC6 family.</text>
</comment>
<comment type="caution">
    <text evidence="5">The sequence shown here is derived from an EMBL/GenBank/DDBJ whole genome shotgun (WGS) entry which is preliminary data.</text>
</comment>
<name>A0A833SAT9_9HYME</name>
<dbReference type="InterPro" id="IPR015943">
    <property type="entry name" value="WD40/YVTN_repeat-like_dom_sf"/>
</dbReference>
<dbReference type="InterPro" id="IPR042626">
    <property type="entry name" value="THOC6"/>
</dbReference>
<dbReference type="PANTHER" id="PTHR44411:SF1">
    <property type="entry name" value="THO COMPLEX SUBUNIT 6 HOMOLOG"/>
    <property type="match status" value="1"/>
</dbReference>
<dbReference type="SMART" id="SM00320">
    <property type="entry name" value="WD40"/>
    <property type="match status" value="4"/>
</dbReference>
<dbReference type="GO" id="GO:0006406">
    <property type="term" value="P:mRNA export from nucleus"/>
    <property type="evidence" value="ECO:0007669"/>
    <property type="project" value="TreeGrafter"/>
</dbReference>
<proteinExistence type="inferred from homology"/>
<evidence type="ECO:0000313" key="5">
    <source>
        <dbReference type="EMBL" id="KAF3430591.1"/>
    </source>
</evidence>
<dbReference type="PROSITE" id="PS00678">
    <property type="entry name" value="WD_REPEATS_1"/>
    <property type="match status" value="1"/>
</dbReference>
<dbReference type="PANTHER" id="PTHR44411">
    <property type="entry name" value="THO COMPLEX SUBUNIT 6 HOMOLOG"/>
    <property type="match status" value="1"/>
</dbReference>
<accession>A0A833SAT9</accession>
<gene>
    <name evidence="5" type="ORF">E2986_05370</name>
</gene>
<evidence type="ECO:0000313" key="6">
    <source>
        <dbReference type="Proteomes" id="UP000655588"/>
    </source>
</evidence>
<dbReference type="GO" id="GO:0000347">
    <property type="term" value="C:THO complex"/>
    <property type="evidence" value="ECO:0007669"/>
    <property type="project" value="TreeGrafter"/>
</dbReference>
<keyword evidence="2 4" id="KW-0853">WD repeat</keyword>
<feature type="repeat" description="WD" evidence="4">
    <location>
        <begin position="158"/>
        <end position="199"/>
    </location>
</feature>
<protein>
    <recommendedName>
        <fullName evidence="7">THO complex subunit 6</fullName>
    </recommendedName>
</protein>
<reference evidence="5" key="1">
    <citation type="submission" date="2019-11" db="EMBL/GenBank/DDBJ databases">
        <title>The nuclear and mitochondrial genomes of Frieseomelitta varia - a highly eusocial stingless bee (Meliponini) with a permanently sterile worker caste.</title>
        <authorList>
            <person name="Freitas F.C.P."/>
            <person name="Lourenco A.P."/>
            <person name="Nunes F.M.F."/>
            <person name="Paschoal A.R."/>
            <person name="Abreu F.C.P."/>
            <person name="Barbin F.O."/>
            <person name="Bataglia L."/>
            <person name="Cardoso-Junior C.A.M."/>
            <person name="Cervoni M.S."/>
            <person name="Silva S.R."/>
            <person name="Dalarmi F."/>
            <person name="Del Lama M.A."/>
            <person name="Depintor T.S."/>
            <person name="Ferreira K.M."/>
            <person name="Goria P.S."/>
            <person name="Jaskot M.C."/>
            <person name="Lago D.C."/>
            <person name="Luna-Lucena D."/>
            <person name="Moda L.M."/>
            <person name="Nascimento L."/>
            <person name="Pedrino M."/>
            <person name="Rabico F.O."/>
            <person name="Sanches F.C."/>
            <person name="Santos D.E."/>
            <person name="Santos C.G."/>
            <person name="Vieira J."/>
            <person name="Lopes T.F."/>
            <person name="Barchuk A.R."/>
            <person name="Hartfelder K."/>
            <person name="Simoes Z.L.P."/>
            <person name="Bitondi M.M.G."/>
            <person name="Pinheiro D.G."/>
        </authorList>
    </citation>
    <scope>NUCLEOTIDE SEQUENCE</scope>
    <source>
        <strain evidence="5">USP_RPSP 00005682</strain>
        <tissue evidence="5">Whole individual</tissue>
    </source>
</reference>
<dbReference type="EMBL" id="WNWW01000036">
    <property type="protein sequence ID" value="KAF3430591.1"/>
    <property type="molecule type" value="Genomic_DNA"/>
</dbReference>
<dbReference type="InterPro" id="IPR001680">
    <property type="entry name" value="WD40_rpt"/>
</dbReference>
<dbReference type="InterPro" id="IPR019775">
    <property type="entry name" value="WD40_repeat_CS"/>
</dbReference>
<keyword evidence="6" id="KW-1185">Reference proteome</keyword>
<evidence type="ECO:0008006" key="7">
    <source>
        <dbReference type="Google" id="ProtNLM"/>
    </source>
</evidence>
<dbReference type="InterPro" id="IPR036322">
    <property type="entry name" value="WD40_repeat_dom_sf"/>
</dbReference>
<evidence type="ECO:0000256" key="2">
    <source>
        <dbReference type="ARBA" id="ARBA00022574"/>
    </source>
</evidence>
<evidence type="ECO:0000256" key="1">
    <source>
        <dbReference type="ARBA" id="ARBA00009728"/>
    </source>
</evidence>
<evidence type="ECO:0000256" key="4">
    <source>
        <dbReference type="PROSITE-ProRule" id="PRU00221"/>
    </source>
</evidence>
<sequence>MLSESMRRKLFYNTVMSQCFSSDGSCLVAGSLYGYVAVFEISKILRPLRTEYESRRPSYHIEAHPDSHVDSMVSTENFLVTGSIGEICGWDWKSVTSSKAEKTKASWTIKIPSENDSYDGAVVFSLAYCSANNLLYAGCNDSKIYVFSLEDGKLVTTLEGHTRFIHGLSLLDSGTQLASCSEDGTVRLWDLRKKENTNVLTPNLVDNIHRSRLGEWIGAVDFTEDWLLCGGGPKLSLWHMRTMQPATVFDLPDEGIYVAKIYEERIIAAGLASHVYNLTYQGEMLSSIPTSSDTTYTVVYQETPQRLFSIGGASNFLDICTNCNYRELSVQFAP</sequence>
<dbReference type="PROSITE" id="PS50294">
    <property type="entry name" value="WD_REPEATS_REGION"/>
    <property type="match status" value="1"/>
</dbReference>
<organism evidence="5 6">
    <name type="scientific">Frieseomelitta varia</name>
    <dbReference type="NCBI Taxonomy" id="561572"/>
    <lineage>
        <taxon>Eukaryota</taxon>
        <taxon>Metazoa</taxon>
        <taxon>Ecdysozoa</taxon>
        <taxon>Arthropoda</taxon>
        <taxon>Hexapoda</taxon>
        <taxon>Insecta</taxon>
        <taxon>Pterygota</taxon>
        <taxon>Neoptera</taxon>
        <taxon>Endopterygota</taxon>
        <taxon>Hymenoptera</taxon>
        <taxon>Apocrita</taxon>
        <taxon>Aculeata</taxon>
        <taxon>Apoidea</taxon>
        <taxon>Anthophila</taxon>
        <taxon>Apidae</taxon>
        <taxon>Frieseomelitta</taxon>
    </lineage>
</organism>
<dbReference type="Gene3D" id="2.130.10.10">
    <property type="entry name" value="YVTN repeat-like/Quinoprotein amine dehydrogenase"/>
    <property type="match status" value="1"/>
</dbReference>
<dbReference type="GO" id="GO:0000346">
    <property type="term" value="C:transcription export complex"/>
    <property type="evidence" value="ECO:0007669"/>
    <property type="project" value="TreeGrafter"/>
</dbReference>
<dbReference type="SUPFAM" id="SSF50978">
    <property type="entry name" value="WD40 repeat-like"/>
    <property type="match status" value="1"/>
</dbReference>
<keyword evidence="3" id="KW-0677">Repeat</keyword>
<dbReference type="AlphaFoldDB" id="A0A833SAT9"/>
<dbReference type="OrthoDB" id="273067at2759"/>
<dbReference type="Pfam" id="PF00400">
    <property type="entry name" value="WD40"/>
    <property type="match status" value="1"/>
</dbReference>
<evidence type="ECO:0000256" key="3">
    <source>
        <dbReference type="ARBA" id="ARBA00022737"/>
    </source>
</evidence>